<evidence type="ECO:0000313" key="9">
    <source>
        <dbReference type="EMBL" id="ATL45894.1"/>
    </source>
</evidence>
<dbReference type="EMBL" id="CP023777">
    <property type="protein sequence ID" value="ATL45894.1"/>
    <property type="molecule type" value="Genomic_DNA"/>
</dbReference>
<evidence type="ECO:0000256" key="8">
    <source>
        <dbReference type="PIRSR" id="PIRSR000388-3"/>
    </source>
</evidence>
<dbReference type="PANTHER" id="PTHR20881">
    <property type="entry name" value="3-METHYL-2-OXOBUTANOATE HYDROXYMETHYLTRANSFERASE"/>
    <property type="match status" value="1"/>
</dbReference>
<comment type="subunit">
    <text evidence="2 5">Homodecamer; pentamer of dimers.</text>
</comment>
<keyword evidence="5" id="KW-0963">Cytoplasm</keyword>
<dbReference type="InterPro" id="IPR015813">
    <property type="entry name" value="Pyrv/PenolPyrv_kinase-like_dom"/>
</dbReference>
<feature type="active site" description="Proton acceptor" evidence="5 6">
    <location>
        <position position="180"/>
    </location>
</feature>
<gene>
    <name evidence="5 9" type="primary">panB</name>
    <name evidence="9" type="ORF">COR50_01235</name>
</gene>
<comment type="catalytic activity">
    <reaction evidence="5">
        <text>(6R)-5,10-methylene-5,6,7,8-tetrahydrofolate + 3-methyl-2-oxobutanoate + H2O = 2-dehydropantoate + (6S)-5,6,7,8-tetrahydrofolate</text>
        <dbReference type="Rhea" id="RHEA:11824"/>
        <dbReference type="ChEBI" id="CHEBI:11561"/>
        <dbReference type="ChEBI" id="CHEBI:11851"/>
        <dbReference type="ChEBI" id="CHEBI:15377"/>
        <dbReference type="ChEBI" id="CHEBI:15636"/>
        <dbReference type="ChEBI" id="CHEBI:57453"/>
        <dbReference type="EC" id="2.1.2.11"/>
    </reaction>
</comment>
<comment type="cofactor">
    <cofactor evidence="5 8">
        <name>Mg(2+)</name>
        <dbReference type="ChEBI" id="CHEBI:18420"/>
    </cofactor>
    <text evidence="5 8">Binds 1 Mg(2+) ion per subunit.</text>
</comment>
<evidence type="ECO:0000256" key="6">
    <source>
        <dbReference type="PIRSR" id="PIRSR000388-1"/>
    </source>
</evidence>
<keyword evidence="5 8" id="KW-0479">Metal-binding</keyword>
<evidence type="ECO:0000256" key="2">
    <source>
        <dbReference type="ARBA" id="ARBA00011424"/>
    </source>
</evidence>
<dbReference type="GO" id="GO:0008168">
    <property type="term" value="F:methyltransferase activity"/>
    <property type="evidence" value="ECO:0007669"/>
    <property type="project" value="UniProtKB-KW"/>
</dbReference>
<dbReference type="SUPFAM" id="SSF51621">
    <property type="entry name" value="Phosphoenolpyruvate/pyruvate domain"/>
    <property type="match status" value="1"/>
</dbReference>
<dbReference type="InterPro" id="IPR003700">
    <property type="entry name" value="Pantoate_hydroxy_MeTrfase"/>
</dbReference>
<evidence type="ECO:0000256" key="5">
    <source>
        <dbReference type="HAMAP-Rule" id="MF_00156"/>
    </source>
</evidence>
<dbReference type="EC" id="2.1.2.11" evidence="5"/>
<feature type="binding site" evidence="5 8">
    <location>
        <position position="113"/>
    </location>
    <ligand>
        <name>Mg(2+)</name>
        <dbReference type="ChEBI" id="CHEBI:18420"/>
    </ligand>
</feature>
<evidence type="ECO:0000256" key="4">
    <source>
        <dbReference type="ARBA" id="ARBA00022679"/>
    </source>
</evidence>
<comment type="subcellular location">
    <subcellularLocation>
        <location evidence="5">Cytoplasm</location>
    </subcellularLocation>
</comment>
<name>A0A291QPW5_9BACT</name>
<dbReference type="GO" id="GO:0015940">
    <property type="term" value="P:pantothenate biosynthetic process"/>
    <property type="evidence" value="ECO:0007669"/>
    <property type="project" value="UniProtKB-UniRule"/>
</dbReference>
<reference evidence="9 10" key="1">
    <citation type="submission" date="2017-10" db="EMBL/GenBank/DDBJ databases">
        <title>Paenichitinophaga pekingensis gen. nov., sp. nov., isolated from activated sludge.</title>
        <authorList>
            <person name="Jin D."/>
            <person name="Kong X."/>
            <person name="Deng Y."/>
            <person name="Bai Z."/>
        </authorList>
    </citation>
    <scope>NUCLEOTIDE SEQUENCE [LARGE SCALE GENOMIC DNA]</scope>
    <source>
        <strain evidence="9 10">13</strain>
    </source>
</reference>
<dbReference type="Proteomes" id="UP000220133">
    <property type="component" value="Chromosome"/>
</dbReference>
<dbReference type="PANTHER" id="PTHR20881:SF0">
    <property type="entry name" value="3-METHYL-2-OXOBUTANOATE HYDROXYMETHYLTRANSFERASE"/>
    <property type="match status" value="1"/>
</dbReference>
<proteinExistence type="inferred from homology"/>
<dbReference type="GO" id="GO:0005737">
    <property type="term" value="C:cytoplasm"/>
    <property type="evidence" value="ECO:0007669"/>
    <property type="project" value="UniProtKB-SubCell"/>
</dbReference>
<keyword evidence="5 8" id="KW-0460">Magnesium</keyword>
<sequence>MKKTISYLHAKKHNRQKISVLTSYDYPTTKILEEVGVDMIILGDSVGTNMLGYQDETEVTLEDMIHHTKAVCRAIENIFLVTDLPYNTYQTPGMAVENARKITAAGADAVKFEGGRIDILQALKSEGILVMCHLGLNPQHDQDRMRSGKISKGKQFSEAIELIQAAKNLESAGADLLILEKIPGKLAKIITGNVNIPTIGIGAGKDCDGQVLIIHDLLGLNDKKYKHAPRYFDMKSMVKDVIGRYQDEVAEGIFPALEHTNIIKESELSLVQAWCMEHEMDI</sequence>
<dbReference type="OrthoDB" id="9781789at2"/>
<dbReference type="UniPathway" id="UPA00028">
    <property type="reaction ID" value="UER00003"/>
</dbReference>
<feature type="binding site" evidence="5 8">
    <location>
        <position position="83"/>
    </location>
    <ligand>
        <name>Mg(2+)</name>
        <dbReference type="ChEBI" id="CHEBI:18420"/>
    </ligand>
</feature>
<comment type="function">
    <text evidence="5">Catalyzes the reversible reaction in which hydroxymethyl group from 5,10-methylenetetrahydrofolate is transferred onto alpha-ketoisovalerate to form ketopantoate.</text>
</comment>
<feature type="binding site" evidence="5 7">
    <location>
        <position position="83"/>
    </location>
    <ligand>
        <name>3-methyl-2-oxobutanoate</name>
        <dbReference type="ChEBI" id="CHEBI:11851"/>
    </ligand>
</feature>
<protein>
    <recommendedName>
        <fullName evidence="5">3-methyl-2-oxobutanoate hydroxymethyltransferase</fullName>
        <ecNumber evidence="5">2.1.2.11</ecNumber>
    </recommendedName>
    <alternativeName>
        <fullName evidence="5">Ketopantoate hydroxymethyltransferase</fullName>
        <shortName evidence="5">KPHMT</shortName>
    </alternativeName>
</protein>
<feature type="binding site" evidence="5 7">
    <location>
        <begin position="44"/>
        <end position="45"/>
    </location>
    <ligand>
        <name>3-methyl-2-oxobutanoate</name>
        <dbReference type="ChEBI" id="CHEBI:11851"/>
    </ligand>
</feature>
<keyword evidence="3 5" id="KW-0566">Pantothenate biosynthesis</keyword>
<dbReference type="Gene3D" id="3.20.20.60">
    <property type="entry name" value="Phosphoenolpyruvate-binding domains"/>
    <property type="match status" value="1"/>
</dbReference>
<accession>A0A291QPW5</accession>
<evidence type="ECO:0000256" key="7">
    <source>
        <dbReference type="PIRSR" id="PIRSR000388-2"/>
    </source>
</evidence>
<comment type="pathway">
    <text evidence="5">Cofactor biosynthesis; (R)-pantothenate biosynthesis; (R)-pantoate from 3-methyl-2-oxobutanoate: step 1/2.</text>
</comment>
<dbReference type="RefSeq" id="WP_098192284.1">
    <property type="nucleotide sequence ID" value="NZ_CP023777.1"/>
</dbReference>
<dbReference type="HAMAP" id="MF_00156">
    <property type="entry name" value="PanB"/>
    <property type="match status" value="1"/>
</dbReference>
<keyword evidence="10" id="KW-1185">Reference proteome</keyword>
<evidence type="ECO:0000256" key="3">
    <source>
        <dbReference type="ARBA" id="ARBA00022655"/>
    </source>
</evidence>
<keyword evidence="4 5" id="KW-0808">Transferase</keyword>
<dbReference type="GO" id="GO:0000287">
    <property type="term" value="F:magnesium ion binding"/>
    <property type="evidence" value="ECO:0007669"/>
    <property type="project" value="TreeGrafter"/>
</dbReference>
<dbReference type="InterPro" id="IPR040442">
    <property type="entry name" value="Pyrv_kinase-like_dom_sf"/>
</dbReference>
<evidence type="ECO:0000256" key="1">
    <source>
        <dbReference type="ARBA" id="ARBA00008676"/>
    </source>
</evidence>
<organism evidence="9 10">
    <name type="scientific">Chitinophaga caeni</name>
    <dbReference type="NCBI Taxonomy" id="2029983"/>
    <lineage>
        <taxon>Bacteria</taxon>
        <taxon>Pseudomonadati</taxon>
        <taxon>Bacteroidota</taxon>
        <taxon>Chitinophagia</taxon>
        <taxon>Chitinophagales</taxon>
        <taxon>Chitinophagaceae</taxon>
        <taxon>Chitinophaga</taxon>
    </lineage>
</organism>
<feature type="binding site" evidence="5 7">
    <location>
        <position position="111"/>
    </location>
    <ligand>
        <name>3-methyl-2-oxobutanoate</name>
        <dbReference type="ChEBI" id="CHEBI:11851"/>
    </ligand>
</feature>
<dbReference type="Pfam" id="PF02548">
    <property type="entry name" value="Pantoate_transf"/>
    <property type="match status" value="1"/>
</dbReference>
<comment type="similarity">
    <text evidence="1 5">Belongs to the PanB family.</text>
</comment>
<dbReference type="PIRSF" id="PIRSF000388">
    <property type="entry name" value="Pantoate_hydroxy_MeTrfase"/>
    <property type="match status" value="1"/>
</dbReference>
<dbReference type="GO" id="GO:0032259">
    <property type="term" value="P:methylation"/>
    <property type="evidence" value="ECO:0007669"/>
    <property type="project" value="UniProtKB-KW"/>
</dbReference>
<dbReference type="NCBIfam" id="TIGR00222">
    <property type="entry name" value="panB"/>
    <property type="match status" value="1"/>
</dbReference>
<dbReference type="CDD" id="cd06557">
    <property type="entry name" value="KPHMT-like"/>
    <property type="match status" value="1"/>
</dbReference>
<evidence type="ECO:0000313" key="10">
    <source>
        <dbReference type="Proteomes" id="UP000220133"/>
    </source>
</evidence>
<dbReference type="KEGG" id="cbae:COR50_01235"/>
<dbReference type="GO" id="GO:0003864">
    <property type="term" value="F:3-methyl-2-oxobutanoate hydroxymethyltransferase activity"/>
    <property type="evidence" value="ECO:0007669"/>
    <property type="project" value="UniProtKB-UniRule"/>
</dbReference>
<feature type="binding site" evidence="5 8">
    <location>
        <position position="44"/>
    </location>
    <ligand>
        <name>Mg(2+)</name>
        <dbReference type="ChEBI" id="CHEBI:18420"/>
    </ligand>
</feature>
<keyword evidence="9" id="KW-0489">Methyltransferase</keyword>
<dbReference type="AlphaFoldDB" id="A0A291QPW5"/>